<dbReference type="VEuPathDB" id="FungiDB:H257_13585"/>
<reference evidence="2" key="1">
    <citation type="submission" date="2013-12" db="EMBL/GenBank/DDBJ databases">
        <title>The Genome Sequence of Aphanomyces astaci APO3.</title>
        <authorList>
            <consortium name="The Broad Institute Genomics Platform"/>
            <person name="Russ C."/>
            <person name="Tyler B."/>
            <person name="van West P."/>
            <person name="Dieguez-Uribeondo J."/>
            <person name="Young S.K."/>
            <person name="Zeng Q."/>
            <person name="Gargeya S."/>
            <person name="Fitzgerald M."/>
            <person name="Abouelleil A."/>
            <person name="Alvarado L."/>
            <person name="Chapman S.B."/>
            <person name="Gainer-Dewar J."/>
            <person name="Goldberg J."/>
            <person name="Griggs A."/>
            <person name="Gujja S."/>
            <person name="Hansen M."/>
            <person name="Howarth C."/>
            <person name="Imamovic A."/>
            <person name="Ireland A."/>
            <person name="Larimer J."/>
            <person name="McCowan C."/>
            <person name="Murphy C."/>
            <person name="Pearson M."/>
            <person name="Poon T.W."/>
            <person name="Priest M."/>
            <person name="Roberts A."/>
            <person name="Saif S."/>
            <person name="Shea T."/>
            <person name="Sykes S."/>
            <person name="Wortman J."/>
            <person name="Nusbaum C."/>
            <person name="Birren B."/>
        </authorList>
    </citation>
    <scope>NUCLEOTIDE SEQUENCE [LARGE SCALE GENOMIC DNA]</scope>
    <source>
        <strain evidence="2">APO3</strain>
    </source>
</reference>
<feature type="region of interest" description="Disordered" evidence="1">
    <location>
        <begin position="1"/>
        <end position="24"/>
    </location>
</feature>
<evidence type="ECO:0000256" key="1">
    <source>
        <dbReference type="SAM" id="MobiDB-lite"/>
    </source>
</evidence>
<dbReference type="GeneID" id="20815581"/>
<dbReference type="EMBL" id="KI913162">
    <property type="protein sequence ID" value="ETV71203.1"/>
    <property type="molecule type" value="Genomic_DNA"/>
</dbReference>
<protein>
    <submittedName>
        <fullName evidence="2">Uncharacterized protein</fullName>
    </submittedName>
</protein>
<dbReference type="RefSeq" id="XP_009839449.1">
    <property type="nucleotide sequence ID" value="XM_009841147.1"/>
</dbReference>
<name>W4FX30_APHAT</name>
<proteinExistence type="predicted"/>
<evidence type="ECO:0000313" key="2">
    <source>
        <dbReference type="EMBL" id="ETV71203.1"/>
    </source>
</evidence>
<organism evidence="2">
    <name type="scientific">Aphanomyces astaci</name>
    <name type="common">Crayfish plague agent</name>
    <dbReference type="NCBI Taxonomy" id="112090"/>
    <lineage>
        <taxon>Eukaryota</taxon>
        <taxon>Sar</taxon>
        <taxon>Stramenopiles</taxon>
        <taxon>Oomycota</taxon>
        <taxon>Saprolegniomycetes</taxon>
        <taxon>Saprolegniales</taxon>
        <taxon>Verrucalvaceae</taxon>
        <taxon>Aphanomyces</taxon>
    </lineage>
</organism>
<accession>W4FX30</accession>
<dbReference type="AlphaFoldDB" id="W4FX30"/>
<sequence length="86" mass="9902">MNSWPSTRQLRDAKRRRPQGDADKIRQDLVCIRADMSSLQAQVDDLQYTLAIWVRMRQAASYGRVKRQRTSATIAHRLMSVTSPDA</sequence>
<gene>
    <name evidence="2" type="ORF">H257_13585</name>
</gene>